<evidence type="ECO:0000313" key="3">
    <source>
        <dbReference type="Proteomes" id="UP000178040"/>
    </source>
</evidence>
<protein>
    <recommendedName>
        <fullName evidence="1">Methyltransferase type 11 domain-containing protein</fullName>
    </recommendedName>
</protein>
<reference evidence="2 3" key="1">
    <citation type="journal article" date="2016" name="Nat. Commun.">
        <title>Thousands of microbial genomes shed light on interconnected biogeochemical processes in an aquifer system.</title>
        <authorList>
            <person name="Anantharaman K."/>
            <person name="Brown C.T."/>
            <person name="Hug L.A."/>
            <person name="Sharon I."/>
            <person name="Castelle C.J."/>
            <person name="Probst A.J."/>
            <person name="Thomas B.C."/>
            <person name="Singh A."/>
            <person name="Wilkins M.J."/>
            <person name="Karaoz U."/>
            <person name="Brodie E.L."/>
            <person name="Williams K.H."/>
            <person name="Hubbard S.S."/>
            <person name="Banfield J.F."/>
        </authorList>
    </citation>
    <scope>NUCLEOTIDE SEQUENCE [LARGE SCALE GENOMIC DNA]</scope>
</reference>
<dbReference type="AlphaFoldDB" id="A0A1F7ILZ9"/>
<dbReference type="InterPro" id="IPR029063">
    <property type="entry name" value="SAM-dependent_MTases_sf"/>
</dbReference>
<dbReference type="Gene3D" id="3.40.50.150">
    <property type="entry name" value="Vaccinia Virus protein VP39"/>
    <property type="match status" value="1"/>
</dbReference>
<evidence type="ECO:0000313" key="2">
    <source>
        <dbReference type="EMBL" id="OGK44342.1"/>
    </source>
</evidence>
<accession>A0A1F7ILZ9</accession>
<dbReference type="Pfam" id="PF08241">
    <property type="entry name" value="Methyltransf_11"/>
    <property type="match status" value="1"/>
</dbReference>
<dbReference type="GO" id="GO:0008757">
    <property type="term" value="F:S-adenosylmethionine-dependent methyltransferase activity"/>
    <property type="evidence" value="ECO:0007669"/>
    <property type="project" value="InterPro"/>
</dbReference>
<dbReference type="SUPFAM" id="SSF53335">
    <property type="entry name" value="S-adenosyl-L-methionine-dependent methyltransferases"/>
    <property type="match status" value="1"/>
</dbReference>
<feature type="domain" description="Methyltransferase type 11" evidence="1">
    <location>
        <begin position="41"/>
        <end position="134"/>
    </location>
</feature>
<organism evidence="2 3">
    <name type="scientific">Candidatus Roizmanbacteria bacterium RIFCSPLOWO2_01_FULL_37_16</name>
    <dbReference type="NCBI Taxonomy" id="1802058"/>
    <lineage>
        <taxon>Bacteria</taxon>
        <taxon>Candidatus Roizmaniibacteriota</taxon>
    </lineage>
</organism>
<name>A0A1F7ILZ9_9BACT</name>
<comment type="caution">
    <text evidence="2">The sequence shown here is derived from an EMBL/GenBank/DDBJ whole genome shotgun (WGS) entry which is preliminary data.</text>
</comment>
<sequence length="227" mass="26012">MDTTKSNSIRYAHPFNQELNPMTKIRIKKMIDLIEPCQKLLDTGCWDGYIMQQILKVKRTKLIAGVDNSKPAISACHKKGLDARWVRTVDEKLPFKKNEFDAVVAGEVIEHLYDVNNFLQEIYRILKPNGQLILTTPNLASFGSRVSLLLGKTPWMIENEITPPNSGHIRYFTFDSLTKLLQKHKFMVKKRSADVLNIGSKFFIKNNLLIKSLLPFARIIIVDARKA</sequence>
<dbReference type="PANTHER" id="PTHR43861">
    <property type="entry name" value="TRANS-ACONITATE 2-METHYLTRANSFERASE-RELATED"/>
    <property type="match status" value="1"/>
</dbReference>
<dbReference type="CDD" id="cd02440">
    <property type="entry name" value="AdoMet_MTases"/>
    <property type="match status" value="1"/>
</dbReference>
<gene>
    <name evidence="2" type="ORF">A3B40_01820</name>
</gene>
<evidence type="ECO:0000259" key="1">
    <source>
        <dbReference type="Pfam" id="PF08241"/>
    </source>
</evidence>
<dbReference type="InterPro" id="IPR013216">
    <property type="entry name" value="Methyltransf_11"/>
</dbReference>
<dbReference type="EMBL" id="MGAI01000030">
    <property type="protein sequence ID" value="OGK44342.1"/>
    <property type="molecule type" value="Genomic_DNA"/>
</dbReference>
<dbReference type="Proteomes" id="UP000178040">
    <property type="component" value="Unassembled WGS sequence"/>
</dbReference>
<proteinExistence type="predicted"/>